<name>A0AAN7QAH2_TRANT</name>
<evidence type="ECO:0000313" key="2">
    <source>
        <dbReference type="EMBL" id="KAK4762556.1"/>
    </source>
</evidence>
<comment type="caution">
    <text evidence="2">The sequence shown here is derived from an EMBL/GenBank/DDBJ whole genome shotgun (WGS) entry which is preliminary data.</text>
</comment>
<sequence>MQCKACPLEKMGFLPYPPTEPLFPLLLRQLSLLASSHHPRLSWTPDEDGERSSNKKGRAEPKGSNRHLSVCITLSAAANNGVEAKNVERAILGFDSPGRRRLPFSFVSSVG</sequence>
<evidence type="ECO:0000313" key="3">
    <source>
        <dbReference type="Proteomes" id="UP001346149"/>
    </source>
</evidence>
<keyword evidence="3" id="KW-1185">Reference proteome</keyword>
<reference evidence="2 3" key="1">
    <citation type="journal article" date="2023" name="Hortic Res">
        <title>Pangenome of water caltrop reveals structural variations and asymmetric subgenome divergence after allopolyploidization.</title>
        <authorList>
            <person name="Zhang X."/>
            <person name="Chen Y."/>
            <person name="Wang L."/>
            <person name="Yuan Y."/>
            <person name="Fang M."/>
            <person name="Shi L."/>
            <person name="Lu R."/>
            <person name="Comes H.P."/>
            <person name="Ma Y."/>
            <person name="Chen Y."/>
            <person name="Huang G."/>
            <person name="Zhou Y."/>
            <person name="Zheng Z."/>
            <person name="Qiu Y."/>
        </authorList>
    </citation>
    <scope>NUCLEOTIDE SEQUENCE [LARGE SCALE GENOMIC DNA]</scope>
    <source>
        <strain evidence="2">F231</strain>
    </source>
</reference>
<dbReference type="Proteomes" id="UP001346149">
    <property type="component" value="Unassembled WGS sequence"/>
</dbReference>
<proteinExistence type="predicted"/>
<gene>
    <name evidence="2" type="ORF">SAY86_008324</name>
</gene>
<feature type="region of interest" description="Disordered" evidence="1">
    <location>
        <begin position="38"/>
        <end position="65"/>
    </location>
</feature>
<dbReference type="EMBL" id="JAXQNO010000024">
    <property type="protein sequence ID" value="KAK4762556.1"/>
    <property type="molecule type" value="Genomic_DNA"/>
</dbReference>
<evidence type="ECO:0000256" key="1">
    <source>
        <dbReference type="SAM" id="MobiDB-lite"/>
    </source>
</evidence>
<protein>
    <submittedName>
        <fullName evidence="2">Uncharacterized protein</fullName>
    </submittedName>
</protein>
<dbReference type="AlphaFoldDB" id="A0AAN7QAH2"/>
<feature type="compositionally biased region" description="Basic and acidic residues" evidence="1">
    <location>
        <begin position="50"/>
        <end position="63"/>
    </location>
</feature>
<organism evidence="2 3">
    <name type="scientific">Trapa natans</name>
    <name type="common">Water chestnut</name>
    <dbReference type="NCBI Taxonomy" id="22666"/>
    <lineage>
        <taxon>Eukaryota</taxon>
        <taxon>Viridiplantae</taxon>
        <taxon>Streptophyta</taxon>
        <taxon>Embryophyta</taxon>
        <taxon>Tracheophyta</taxon>
        <taxon>Spermatophyta</taxon>
        <taxon>Magnoliopsida</taxon>
        <taxon>eudicotyledons</taxon>
        <taxon>Gunneridae</taxon>
        <taxon>Pentapetalae</taxon>
        <taxon>rosids</taxon>
        <taxon>malvids</taxon>
        <taxon>Myrtales</taxon>
        <taxon>Lythraceae</taxon>
        <taxon>Trapa</taxon>
    </lineage>
</organism>
<accession>A0AAN7QAH2</accession>